<feature type="transmembrane region" description="Helical" evidence="13">
    <location>
        <begin position="382"/>
        <end position="402"/>
    </location>
</feature>
<evidence type="ECO:0000259" key="14">
    <source>
        <dbReference type="PROSITE" id="PS51098"/>
    </source>
</evidence>
<feature type="transmembrane region" description="Helical" evidence="13">
    <location>
        <begin position="447"/>
        <end position="467"/>
    </location>
</feature>
<dbReference type="Proteomes" id="UP000433181">
    <property type="component" value="Unassembled WGS sequence"/>
</dbReference>
<dbReference type="GO" id="GO:0005886">
    <property type="term" value="C:plasma membrane"/>
    <property type="evidence" value="ECO:0007669"/>
    <property type="project" value="UniProtKB-SubCell"/>
</dbReference>
<accession>A0A6I2UGE5</accession>
<keyword evidence="5" id="KW-0808">Transferase</keyword>
<dbReference type="EMBL" id="VUNR01000011">
    <property type="protein sequence ID" value="MSU08690.1"/>
    <property type="molecule type" value="Genomic_DNA"/>
</dbReference>
<dbReference type="InterPro" id="IPR036878">
    <property type="entry name" value="Glu_permease_IIB"/>
</dbReference>
<dbReference type="RefSeq" id="WP_154406857.1">
    <property type="nucleotide sequence ID" value="NZ_VUNR01000011.1"/>
</dbReference>
<keyword evidence="7 13" id="KW-0812">Transmembrane</keyword>
<dbReference type="GO" id="GO:0090588">
    <property type="term" value="F:protein-phosphocysteine-N-acetylmuramate phosphotransferase system transporter activity"/>
    <property type="evidence" value="ECO:0007669"/>
    <property type="project" value="TreeGrafter"/>
</dbReference>
<feature type="transmembrane region" description="Helical" evidence="13">
    <location>
        <begin position="180"/>
        <end position="200"/>
    </location>
</feature>
<dbReference type="AlphaFoldDB" id="A0A6I2UGE5"/>
<evidence type="ECO:0000256" key="1">
    <source>
        <dbReference type="ARBA" id="ARBA00004651"/>
    </source>
</evidence>
<comment type="caution">
    <text evidence="16">The sequence shown here is derived from an EMBL/GenBank/DDBJ whole genome shotgun (WGS) entry which is preliminary data.</text>
</comment>
<evidence type="ECO:0000256" key="9">
    <source>
        <dbReference type="ARBA" id="ARBA00022989"/>
    </source>
</evidence>
<keyword evidence="6" id="KW-0598">Phosphotransferase system</keyword>
<keyword evidence="8" id="KW-0418">Kinase</keyword>
<feature type="active site" description="Phosphocysteine intermediate; for EIIB activity" evidence="11">
    <location>
        <position position="26"/>
    </location>
</feature>
<feature type="transmembrane region" description="Helical" evidence="13">
    <location>
        <begin position="408"/>
        <end position="435"/>
    </location>
</feature>
<evidence type="ECO:0000313" key="16">
    <source>
        <dbReference type="EMBL" id="MSU08690.1"/>
    </source>
</evidence>
<feature type="domain" description="PTS EIIC type-1" evidence="15">
    <location>
        <begin position="141"/>
        <end position="473"/>
    </location>
</feature>
<feature type="transmembrane region" description="Helical" evidence="13">
    <location>
        <begin position="206"/>
        <end position="225"/>
    </location>
</feature>
<protein>
    <submittedName>
        <fullName evidence="16">PTS sugar transporter subunit IIC</fullName>
    </submittedName>
</protein>
<dbReference type="SUPFAM" id="SSF55604">
    <property type="entry name" value="Glucose permease domain IIB"/>
    <property type="match status" value="1"/>
</dbReference>
<dbReference type="PROSITE" id="PS01035">
    <property type="entry name" value="PTS_EIIB_TYPE_1_CYS"/>
    <property type="match status" value="1"/>
</dbReference>
<dbReference type="PANTHER" id="PTHR30175:SF3">
    <property type="entry name" value="PTS SYSTEM N-ACETYLMURAMIC ACID-SPECIFIC EIIBC COMPONENT"/>
    <property type="match status" value="1"/>
</dbReference>
<feature type="transmembrane region" description="Helical" evidence="13">
    <location>
        <begin position="350"/>
        <end position="370"/>
    </location>
</feature>
<keyword evidence="10 13" id="KW-0472">Membrane</keyword>
<dbReference type="PROSITE" id="PS51103">
    <property type="entry name" value="PTS_EIIC_TYPE_1"/>
    <property type="match status" value="1"/>
</dbReference>
<comment type="subcellular location">
    <subcellularLocation>
        <location evidence="1">Cell membrane</location>
        <topology evidence="1">Multi-pass membrane protein</topology>
    </subcellularLocation>
</comment>
<reference evidence="16 17" key="1">
    <citation type="submission" date="2019-08" db="EMBL/GenBank/DDBJ databases">
        <title>In-depth cultivation of the pig gut microbiome towards novel bacterial diversity and tailored functional studies.</title>
        <authorList>
            <person name="Wylensek D."/>
            <person name="Hitch T.C.A."/>
            <person name="Clavel T."/>
        </authorList>
    </citation>
    <scope>NUCLEOTIDE SEQUENCE [LARGE SCALE GENOMIC DNA]</scope>
    <source>
        <strain evidence="16 17">WCA-693-APC-5D-A</strain>
    </source>
</reference>
<dbReference type="Gene3D" id="3.30.1360.60">
    <property type="entry name" value="Glucose permease domain IIB"/>
    <property type="match status" value="1"/>
</dbReference>
<organism evidence="16 17">
    <name type="scientific">Anaerovibrio slackiae</name>
    <dbReference type="NCBI Taxonomy" id="2652309"/>
    <lineage>
        <taxon>Bacteria</taxon>
        <taxon>Bacillati</taxon>
        <taxon>Bacillota</taxon>
        <taxon>Negativicutes</taxon>
        <taxon>Selenomonadales</taxon>
        <taxon>Selenomonadaceae</taxon>
        <taxon>Anaerovibrio</taxon>
    </lineage>
</organism>
<keyword evidence="17" id="KW-1185">Reference proteome</keyword>
<feature type="transmembrane region" description="Helical" evidence="13">
    <location>
        <begin position="237"/>
        <end position="255"/>
    </location>
</feature>
<evidence type="ECO:0000313" key="17">
    <source>
        <dbReference type="Proteomes" id="UP000433181"/>
    </source>
</evidence>
<feature type="transmembrane region" description="Helical" evidence="13">
    <location>
        <begin position="146"/>
        <end position="168"/>
    </location>
</feature>
<feature type="domain" description="PTS EIIB type-1" evidence="14">
    <location>
        <begin position="4"/>
        <end position="87"/>
    </location>
</feature>
<name>A0A6I2UGE5_9FIRM</name>
<dbReference type="InterPro" id="IPR013013">
    <property type="entry name" value="PTS_EIIC_1"/>
</dbReference>
<dbReference type="GeneID" id="96778625"/>
<dbReference type="InterPro" id="IPR018113">
    <property type="entry name" value="PTrfase_EIIB_Cys"/>
</dbReference>
<evidence type="ECO:0000256" key="8">
    <source>
        <dbReference type="ARBA" id="ARBA00022777"/>
    </source>
</evidence>
<feature type="transmembrane region" description="Helical" evidence="13">
    <location>
        <begin position="311"/>
        <end position="330"/>
    </location>
</feature>
<dbReference type="GO" id="GO:0009401">
    <property type="term" value="P:phosphoenolpyruvate-dependent sugar phosphotransferase system"/>
    <property type="evidence" value="ECO:0007669"/>
    <property type="project" value="UniProtKB-KW"/>
</dbReference>
<feature type="transmembrane region" description="Helical" evidence="13">
    <location>
        <begin position="275"/>
        <end position="299"/>
    </location>
</feature>
<feature type="compositionally biased region" description="Polar residues" evidence="12">
    <location>
        <begin position="100"/>
        <end position="109"/>
    </location>
</feature>
<dbReference type="PROSITE" id="PS51098">
    <property type="entry name" value="PTS_EIIB_TYPE_1"/>
    <property type="match status" value="1"/>
</dbReference>
<evidence type="ECO:0000256" key="3">
    <source>
        <dbReference type="ARBA" id="ARBA00022475"/>
    </source>
</evidence>
<evidence type="ECO:0000256" key="5">
    <source>
        <dbReference type="ARBA" id="ARBA00022679"/>
    </source>
</evidence>
<feature type="region of interest" description="Disordered" evidence="12">
    <location>
        <begin position="87"/>
        <end position="110"/>
    </location>
</feature>
<dbReference type="GO" id="GO:0016301">
    <property type="term" value="F:kinase activity"/>
    <property type="evidence" value="ECO:0007669"/>
    <property type="project" value="UniProtKB-KW"/>
</dbReference>
<keyword evidence="9 13" id="KW-1133">Transmembrane helix</keyword>
<evidence type="ECO:0000256" key="2">
    <source>
        <dbReference type="ARBA" id="ARBA00022448"/>
    </source>
</evidence>
<keyword evidence="4 16" id="KW-0762">Sugar transport</keyword>
<dbReference type="PANTHER" id="PTHR30175">
    <property type="entry name" value="PHOSPHOTRANSFERASE SYSTEM TRANSPORT PROTEIN"/>
    <property type="match status" value="1"/>
</dbReference>
<dbReference type="InterPro" id="IPR003352">
    <property type="entry name" value="PTS_EIIC"/>
</dbReference>
<dbReference type="GO" id="GO:0008982">
    <property type="term" value="F:protein-N(PI)-phosphohistidine-sugar phosphotransferase activity"/>
    <property type="evidence" value="ECO:0007669"/>
    <property type="project" value="InterPro"/>
</dbReference>
<proteinExistence type="predicted"/>
<evidence type="ECO:0000256" key="7">
    <source>
        <dbReference type="ARBA" id="ARBA00022692"/>
    </source>
</evidence>
<evidence type="ECO:0000256" key="4">
    <source>
        <dbReference type="ARBA" id="ARBA00022597"/>
    </source>
</evidence>
<evidence type="ECO:0000256" key="11">
    <source>
        <dbReference type="PROSITE-ProRule" id="PRU00421"/>
    </source>
</evidence>
<keyword evidence="2" id="KW-0813">Transport</keyword>
<evidence type="ECO:0000256" key="10">
    <source>
        <dbReference type="ARBA" id="ARBA00023136"/>
    </source>
</evidence>
<gene>
    <name evidence="16" type="ORF">FYJ84_06810</name>
</gene>
<evidence type="ECO:0000256" key="12">
    <source>
        <dbReference type="SAM" id="MobiDB-lite"/>
    </source>
</evidence>
<evidence type="ECO:0000256" key="6">
    <source>
        <dbReference type="ARBA" id="ARBA00022683"/>
    </source>
</evidence>
<dbReference type="Pfam" id="PF02378">
    <property type="entry name" value="PTS_EIIC"/>
    <property type="match status" value="1"/>
</dbReference>
<dbReference type="InterPro" id="IPR050558">
    <property type="entry name" value="PTS_Sugar-Specific_Components"/>
</dbReference>
<evidence type="ECO:0000256" key="13">
    <source>
        <dbReference type="SAM" id="Phobius"/>
    </source>
</evidence>
<dbReference type="InterPro" id="IPR001996">
    <property type="entry name" value="PTS_IIB_1"/>
</dbReference>
<keyword evidence="3" id="KW-1003">Cell membrane</keyword>
<evidence type="ECO:0000259" key="15">
    <source>
        <dbReference type="PROSITE" id="PS51103"/>
    </source>
</evidence>
<sequence length="473" mass="49778">MDYKSLAKKIFDITGPEKNILHTANCMTRLRLQLAQAAPETAAQLKALEGVIGVNQTDTELQVILGPGAAEQTAVAFQQQLQAARAQAQAQGKEKAQPAPSGQNSQNQENDIRQKYSIGDGKKLHADIKAKNATPFKLLLKKISGIFIPLIPGFIACGLITGLLNLLLKSEPALADMAWIKMLAIMGNAIFYGMNLFVGFNAAKEFGGSPILGGILAAVITHPALKDIMLGSEQLQPGRGGIIAVLLVTAFGAWLELRLRKIIPTMLDLLLTPLLTILIAGFAAIFILQPIGGMIATAIGDGVTIAIHEGGAMTGFILGGLWLPIVMLGIHQAMTPIHVQLIQEYGVTLLLPILAMAGCGQIGACLAVYFKTKNKFLKKTILSALPVGIMGIGEPLIYGVTLPLGRPFITACIGGAFGGAVQAAFSIGSSAIGISGLPLTTVTSQPLIYLLGILTSYIAGFALTWLAGFDEPE</sequence>